<dbReference type="AlphaFoldDB" id="A0A7C4MMF4"/>
<protein>
    <submittedName>
        <fullName evidence="3">AMP-dependent synthetase</fullName>
    </submittedName>
</protein>
<dbReference type="InterPro" id="IPR020845">
    <property type="entry name" value="AMP-binding_CS"/>
</dbReference>
<evidence type="ECO:0000259" key="2">
    <source>
        <dbReference type="Pfam" id="PF13193"/>
    </source>
</evidence>
<dbReference type="InterPro" id="IPR042099">
    <property type="entry name" value="ANL_N_sf"/>
</dbReference>
<dbReference type="Pfam" id="PF13193">
    <property type="entry name" value="AMP-binding_C"/>
    <property type="match status" value="1"/>
</dbReference>
<accession>A0A7C4MMF4</accession>
<feature type="domain" description="AMP-dependent synthetase/ligase" evidence="1">
    <location>
        <begin position="34"/>
        <end position="419"/>
    </location>
</feature>
<gene>
    <name evidence="3" type="ORF">ENS29_04610</name>
</gene>
<dbReference type="PANTHER" id="PTHR43767:SF1">
    <property type="entry name" value="NONRIBOSOMAL PEPTIDE SYNTHASE PES1 (EUROFUNG)-RELATED"/>
    <property type="match status" value="1"/>
</dbReference>
<evidence type="ECO:0000313" key="3">
    <source>
        <dbReference type="EMBL" id="HGU32121.1"/>
    </source>
</evidence>
<evidence type="ECO:0000259" key="1">
    <source>
        <dbReference type="Pfam" id="PF00501"/>
    </source>
</evidence>
<dbReference type="InterPro" id="IPR050237">
    <property type="entry name" value="ATP-dep_AMP-bd_enzyme"/>
</dbReference>
<feature type="domain" description="AMP-binding enzyme C-terminal" evidence="2">
    <location>
        <begin position="469"/>
        <end position="549"/>
    </location>
</feature>
<dbReference type="Gene3D" id="3.30.300.30">
    <property type="match status" value="1"/>
</dbReference>
<dbReference type="GO" id="GO:0016878">
    <property type="term" value="F:acid-thiol ligase activity"/>
    <property type="evidence" value="ECO:0007669"/>
    <property type="project" value="UniProtKB-ARBA"/>
</dbReference>
<organism evidence="3">
    <name type="scientific">Desulfatirhabdium butyrativorans</name>
    <dbReference type="NCBI Taxonomy" id="340467"/>
    <lineage>
        <taxon>Bacteria</taxon>
        <taxon>Pseudomonadati</taxon>
        <taxon>Thermodesulfobacteriota</taxon>
        <taxon>Desulfobacteria</taxon>
        <taxon>Desulfobacterales</taxon>
        <taxon>Desulfatirhabdiaceae</taxon>
        <taxon>Desulfatirhabdium</taxon>
    </lineage>
</organism>
<name>A0A7C4MMF4_9BACT</name>
<dbReference type="PANTHER" id="PTHR43767">
    <property type="entry name" value="LONG-CHAIN-FATTY-ACID--COA LIGASE"/>
    <property type="match status" value="1"/>
</dbReference>
<dbReference type="Gene3D" id="3.40.50.12780">
    <property type="entry name" value="N-terminal domain of ligase-like"/>
    <property type="match status" value="1"/>
</dbReference>
<sequence length="568" mass="62631">MKAADVEKPWLKHYDPNVPPSLEYPPITFAEMWRKTAETYPDKPALIYMGNRISFREVDRITNRIARFLIDRGLKPGDVVGLHMPNIPGHYLAVIGVQKAGCVSTGLSPLLTPAELVHQIEDSGLKTVFTLDLLAGKLAEVASKTSFQTIVVSGIADFMPGIKKVLGTLLKKIPTAPIPEFRGKTVVRMTDLLKQSSDQPVLVPRTFDDPIFMMYTGGTTGPSKGAVLTQKSYMSNRVQVLTWLDMQPEDVVLSAFPLFHIAGLALGGFTLTKGITNICVPNPRDTHFLIQAIREYHPSMLVNVPTIYYELMKTQEFRTLDFSKIKWLLSAAAPFPKESIGELESVIGKSKFIELYGMTETSPVTCCNPRYGKKKPGSIGLPMPDTTFRLVDPATGDWPEPGEAGEIWVKGPQLMRGYHNKPEETAKVFHDGWLSTGDIARMDEEGYFYIVDRLKDMVIVSGFKVFTKELDDVLGKHPDVALAASVGIPDPNRPGSERVASAIVLKPGVEATDAEKEKIIGYLRENVAAYKVPKLIVFMDELPTSGVGKILKRETKAKLLKESAGDGA</sequence>
<comment type="caution">
    <text evidence="3">The sequence shown here is derived from an EMBL/GenBank/DDBJ whole genome shotgun (WGS) entry which is preliminary data.</text>
</comment>
<dbReference type="Pfam" id="PF00501">
    <property type="entry name" value="AMP-binding"/>
    <property type="match status" value="1"/>
</dbReference>
<reference evidence="3" key="1">
    <citation type="journal article" date="2020" name="mSystems">
        <title>Genome- and Community-Level Interaction Insights into Carbon Utilization and Element Cycling Functions of Hydrothermarchaeota in Hydrothermal Sediment.</title>
        <authorList>
            <person name="Zhou Z."/>
            <person name="Liu Y."/>
            <person name="Xu W."/>
            <person name="Pan J."/>
            <person name="Luo Z.H."/>
            <person name="Li M."/>
        </authorList>
    </citation>
    <scope>NUCLEOTIDE SEQUENCE [LARGE SCALE GENOMIC DNA]</scope>
    <source>
        <strain evidence="3">SpSt-477</strain>
    </source>
</reference>
<dbReference type="EMBL" id="DSUH01000104">
    <property type="protein sequence ID" value="HGU32121.1"/>
    <property type="molecule type" value="Genomic_DNA"/>
</dbReference>
<dbReference type="SUPFAM" id="SSF56801">
    <property type="entry name" value="Acetyl-CoA synthetase-like"/>
    <property type="match status" value="1"/>
</dbReference>
<dbReference type="PROSITE" id="PS00455">
    <property type="entry name" value="AMP_BINDING"/>
    <property type="match status" value="1"/>
</dbReference>
<dbReference type="InterPro" id="IPR025110">
    <property type="entry name" value="AMP-bd_C"/>
</dbReference>
<dbReference type="InterPro" id="IPR045851">
    <property type="entry name" value="AMP-bd_C_sf"/>
</dbReference>
<proteinExistence type="predicted"/>
<dbReference type="InterPro" id="IPR000873">
    <property type="entry name" value="AMP-dep_synth/lig_dom"/>
</dbReference>